<comment type="caution">
    <text evidence="1">The sequence shown here is derived from an EMBL/GenBank/DDBJ whole genome shotgun (WGS) entry which is preliminary data.</text>
</comment>
<protein>
    <recommendedName>
        <fullName evidence="2">Nucleotidyltransferase family protein</fullName>
    </recommendedName>
</protein>
<dbReference type="Gene3D" id="3.30.460.40">
    <property type="match status" value="1"/>
</dbReference>
<dbReference type="InterPro" id="IPR019646">
    <property type="entry name" value="Aminoglyc_AdlTrfase"/>
</dbReference>
<organism evidence="1">
    <name type="scientific">candidate division WOR-3 bacterium</name>
    <dbReference type="NCBI Taxonomy" id="2052148"/>
    <lineage>
        <taxon>Bacteria</taxon>
        <taxon>Bacteria division WOR-3</taxon>
    </lineage>
</organism>
<name>A0A7V0Z7I1_UNCW3</name>
<dbReference type="Pfam" id="PF10706">
    <property type="entry name" value="Aminoglyc_resit"/>
    <property type="match status" value="1"/>
</dbReference>
<dbReference type="SUPFAM" id="SSF81301">
    <property type="entry name" value="Nucleotidyltransferase"/>
    <property type="match status" value="1"/>
</dbReference>
<evidence type="ECO:0000313" key="1">
    <source>
        <dbReference type="EMBL" id="HDY60052.1"/>
    </source>
</evidence>
<dbReference type="InterPro" id="IPR043519">
    <property type="entry name" value="NT_sf"/>
</dbReference>
<gene>
    <name evidence="1" type="ORF">ENP86_11005</name>
</gene>
<proteinExistence type="predicted"/>
<reference evidence="1" key="1">
    <citation type="journal article" date="2020" name="mSystems">
        <title>Genome- and Community-Level Interaction Insights into Carbon Utilization and Element Cycling Functions of Hydrothermarchaeota in Hydrothermal Sediment.</title>
        <authorList>
            <person name="Zhou Z."/>
            <person name="Liu Y."/>
            <person name="Xu W."/>
            <person name="Pan J."/>
            <person name="Luo Z.H."/>
            <person name="Li M."/>
        </authorList>
    </citation>
    <scope>NUCLEOTIDE SEQUENCE [LARGE SCALE GENOMIC DNA]</scope>
    <source>
        <strain evidence="1">SpSt-258</strain>
    </source>
</reference>
<dbReference type="EMBL" id="DSKY01000022">
    <property type="protein sequence ID" value="HDY60052.1"/>
    <property type="molecule type" value="Genomic_DNA"/>
</dbReference>
<sequence length="157" mass="18344">MKVEKDYEDLLKLFNKHKVKYCIVGAFAVAFYARPRYTKDIDILIEPSQENSNKIAKALNDFGFGSLDLKPGDFTKKNRIIQLGYEPVRIDIMTSLTGCSFDRIWRHKKVGRYGRTKVFFIGINELIENKKKSDRRQDKIDLNLLLKVKKVQRVSKI</sequence>
<accession>A0A7V0Z7I1</accession>
<evidence type="ECO:0008006" key="2">
    <source>
        <dbReference type="Google" id="ProtNLM"/>
    </source>
</evidence>
<dbReference type="AlphaFoldDB" id="A0A7V0Z7I1"/>